<protein>
    <recommendedName>
        <fullName evidence="5">Flavin prenyltransferase UbiX</fullName>
        <ecNumber evidence="5">2.5.1.129</ecNumber>
    </recommendedName>
</protein>
<keyword evidence="8" id="KW-1185">Reference proteome</keyword>
<keyword evidence="2 5" id="KW-0285">Flavoprotein</keyword>
<gene>
    <name evidence="5" type="primary">ubiX</name>
    <name evidence="7" type="ORF">A7E75_05495</name>
</gene>
<evidence type="ECO:0000256" key="2">
    <source>
        <dbReference type="ARBA" id="ARBA00022630"/>
    </source>
</evidence>
<dbReference type="Pfam" id="PF02441">
    <property type="entry name" value="Flavoprotein"/>
    <property type="match status" value="1"/>
</dbReference>
<evidence type="ECO:0000256" key="5">
    <source>
        <dbReference type="HAMAP-Rule" id="MF_01984"/>
    </source>
</evidence>
<dbReference type="HAMAP" id="MF_01984">
    <property type="entry name" value="ubiX_pad"/>
    <property type="match status" value="1"/>
</dbReference>
<dbReference type="Gene3D" id="3.40.50.1950">
    <property type="entry name" value="Flavin prenyltransferase-like"/>
    <property type="match status" value="1"/>
</dbReference>
<dbReference type="SUPFAM" id="SSF52507">
    <property type="entry name" value="Homo-oligomeric flavin-containing Cys decarboxylases, HFCD"/>
    <property type="match status" value="1"/>
</dbReference>
<feature type="domain" description="Flavoprotein" evidence="6">
    <location>
        <begin position="9"/>
        <end position="190"/>
    </location>
</feature>
<keyword evidence="3 5" id="KW-0288">FMN</keyword>
<evidence type="ECO:0000259" key="6">
    <source>
        <dbReference type="Pfam" id="PF02441"/>
    </source>
</evidence>
<accession>A0A1L3GF54</accession>
<feature type="binding site" evidence="5">
    <location>
        <begin position="16"/>
        <end position="18"/>
    </location>
    <ligand>
        <name>FMN</name>
        <dbReference type="ChEBI" id="CHEBI:58210"/>
    </ligand>
</feature>
<dbReference type="InterPro" id="IPR003382">
    <property type="entry name" value="Flavoprotein"/>
</dbReference>
<reference evidence="7 8" key="1">
    <citation type="journal article" date="2017" name="Genome Announc.">
        <title>Complete Genome Sequences of Two Acetylene-Fermenting Pelobacter acetylenicus Strains.</title>
        <authorList>
            <person name="Sutton J.M."/>
            <person name="Baesman S.M."/>
            <person name="Fierst J.L."/>
            <person name="Poret-Peterson A.T."/>
            <person name="Oremland R.S."/>
            <person name="Dunlap D.S."/>
            <person name="Akob D.M."/>
        </authorList>
    </citation>
    <scope>NUCLEOTIDE SEQUENCE [LARGE SCALE GENOMIC DNA]</scope>
    <source>
        <strain evidence="7 8">DSM 3247</strain>
    </source>
</reference>
<dbReference type="AlphaFoldDB" id="A0A1L3GF54"/>
<dbReference type="NCBIfam" id="TIGR00421">
    <property type="entry name" value="ubiX_pad"/>
    <property type="match status" value="1"/>
</dbReference>
<dbReference type="InterPro" id="IPR036551">
    <property type="entry name" value="Flavin_trans-like"/>
</dbReference>
<feature type="binding site" evidence="5">
    <location>
        <begin position="106"/>
        <end position="109"/>
    </location>
    <ligand>
        <name>FMN</name>
        <dbReference type="ChEBI" id="CHEBI:58210"/>
    </ligand>
</feature>
<evidence type="ECO:0000256" key="1">
    <source>
        <dbReference type="ARBA" id="ARBA00022602"/>
    </source>
</evidence>
<proteinExistence type="inferred from homology"/>
<comment type="catalytic activity">
    <reaction evidence="5">
        <text>dimethylallyl phosphate + FMNH2 = prenylated FMNH2 + phosphate</text>
        <dbReference type="Rhea" id="RHEA:37743"/>
        <dbReference type="ChEBI" id="CHEBI:43474"/>
        <dbReference type="ChEBI" id="CHEBI:57618"/>
        <dbReference type="ChEBI" id="CHEBI:87467"/>
        <dbReference type="ChEBI" id="CHEBI:88052"/>
        <dbReference type="EC" id="2.5.1.129"/>
    </reaction>
</comment>
<organism evidence="7 8">
    <name type="scientific">Syntrophotalea acetylenica</name>
    <name type="common">Pelobacter acetylenicus</name>
    <dbReference type="NCBI Taxonomy" id="29542"/>
    <lineage>
        <taxon>Bacteria</taxon>
        <taxon>Pseudomonadati</taxon>
        <taxon>Thermodesulfobacteriota</taxon>
        <taxon>Desulfuromonadia</taxon>
        <taxon>Desulfuromonadales</taxon>
        <taxon>Syntrophotaleaceae</taxon>
        <taxon>Syntrophotalea</taxon>
    </lineage>
</organism>
<dbReference type="RefSeq" id="WP_072286381.1">
    <property type="nucleotide sequence ID" value="NZ_CP015518.1"/>
</dbReference>
<evidence type="ECO:0000313" key="7">
    <source>
        <dbReference type="EMBL" id="APG24540.1"/>
    </source>
</evidence>
<dbReference type="STRING" id="29542.A6070_14135"/>
<sequence length="207" mass="22612">MEGVVYMRQILVAITGASGAVYGLRLVEELLASQYRVTLLLSRSGRQVVKHETGLDWQGSVEERREKMRRHFGCGEALEHYDENDMFAPPASGSAAPMAMVVMPCSMGTVGRLAAGISGNLIERSADVALKEGHTLLLVPRETPLSTIHLRNLLHLSRAGARIVPAMPAFYGQPQSMAELIDFMVGKVLDGLGIGHRLFRRWGDDAS</sequence>
<dbReference type="EMBL" id="CP015518">
    <property type="protein sequence ID" value="APG24540.1"/>
    <property type="molecule type" value="Genomic_DNA"/>
</dbReference>
<comment type="caution">
    <text evidence="5">Lacks conserved residue(s) required for the propagation of feature annotation.</text>
</comment>
<evidence type="ECO:0000256" key="4">
    <source>
        <dbReference type="ARBA" id="ARBA00022679"/>
    </source>
</evidence>
<keyword evidence="4 5" id="KW-0808">Transferase</keyword>
<dbReference type="GO" id="GO:0106141">
    <property type="term" value="F:flavin prenyltransferase activity"/>
    <property type="evidence" value="ECO:0007669"/>
    <property type="project" value="UniProtKB-EC"/>
</dbReference>
<dbReference type="EC" id="2.5.1.129" evidence="5"/>
<feature type="binding site" evidence="5">
    <location>
        <position position="42"/>
    </location>
    <ligand>
        <name>FMN</name>
        <dbReference type="ChEBI" id="CHEBI:58210"/>
    </ligand>
</feature>
<dbReference type="InterPro" id="IPR004507">
    <property type="entry name" value="UbiX-like"/>
</dbReference>
<comment type="similarity">
    <text evidence="5">Belongs to the UbiX/PAD1 family.</text>
</comment>
<evidence type="ECO:0000313" key="8">
    <source>
        <dbReference type="Proteomes" id="UP000182264"/>
    </source>
</evidence>
<evidence type="ECO:0000256" key="3">
    <source>
        <dbReference type="ARBA" id="ARBA00022643"/>
    </source>
</evidence>
<feature type="binding site" evidence="5">
    <location>
        <position position="187"/>
    </location>
    <ligand>
        <name>dimethylallyl phosphate</name>
        <dbReference type="ChEBI" id="CHEBI:88052"/>
    </ligand>
</feature>
<feature type="binding site" evidence="5">
    <location>
        <position position="141"/>
    </location>
    <ligand>
        <name>FMN</name>
        <dbReference type="ChEBI" id="CHEBI:58210"/>
    </ligand>
</feature>
<feature type="binding site" evidence="5">
    <location>
        <position position="171"/>
    </location>
    <ligand>
        <name>dimethylallyl phosphate</name>
        <dbReference type="ChEBI" id="CHEBI:88052"/>
    </ligand>
</feature>
<dbReference type="Proteomes" id="UP000182264">
    <property type="component" value="Chromosome"/>
</dbReference>
<dbReference type="NCBIfam" id="NF004685">
    <property type="entry name" value="PRK06029.1"/>
    <property type="match status" value="1"/>
</dbReference>
<name>A0A1L3GF54_SYNAC</name>
<keyword evidence="1 5" id="KW-0637">Prenyltransferase</keyword>
<comment type="function">
    <text evidence="5">Flavin prenyltransferase that catalyzes the synthesis of the prenylated FMN cofactor (prenyl-FMN) for 4-hydroxy-3-polyprenylbenzoic acid decarboxylase UbiD. The prenyltransferase is metal-independent and links a dimethylallyl moiety from dimethylallyl monophosphate (DMAP) to the flavin N5 and C6 atoms of FMN.</text>
</comment>